<dbReference type="AlphaFoldDB" id="A0A1G8UCN7"/>
<dbReference type="NCBIfam" id="NF033441">
    <property type="entry name" value="BREX_BrxC"/>
    <property type="match status" value="1"/>
</dbReference>
<dbReference type="OrthoDB" id="3201900at2"/>
<evidence type="ECO:0000259" key="3">
    <source>
        <dbReference type="Pfam" id="PF25792"/>
    </source>
</evidence>
<dbReference type="Pfam" id="PF25792">
    <property type="entry name" value="BREX_BrxC_helical"/>
    <property type="match status" value="1"/>
</dbReference>
<evidence type="ECO:0008006" key="7">
    <source>
        <dbReference type="Google" id="ProtNLM"/>
    </source>
</evidence>
<dbReference type="Gene3D" id="3.40.50.300">
    <property type="entry name" value="P-loop containing nucleotide triphosphate hydrolases"/>
    <property type="match status" value="1"/>
</dbReference>
<dbReference type="Pfam" id="PF25796">
    <property type="entry name" value="BREX_BrxC_4th"/>
    <property type="match status" value="1"/>
</dbReference>
<dbReference type="RefSeq" id="WP_089852186.1">
    <property type="nucleotide sequence ID" value="NZ_FNEJ01000039.1"/>
</dbReference>
<accession>A0A1G8UCN7</accession>
<reference evidence="6" key="1">
    <citation type="submission" date="2016-10" db="EMBL/GenBank/DDBJ databases">
        <authorList>
            <person name="Varghese N."/>
            <person name="Submissions S."/>
        </authorList>
    </citation>
    <scope>NUCLEOTIDE SEQUENCE [LARGE SCALE GENOMIC DNA]</scope>
    <source>
        <strain evidence="6">DSM 26424</strain>
    </source>
</reference>
<name>A0A1G8UCN7_9RHOB</name>
<feature type="domain" description="Probable ATP-binding protein BrxC 4th six-stranded beta-sheet" evidence="4">
    <location>
        <begin position="562"/>
        <end position="733"/>
    </location>
</feature>
<feature type="region of interest" description="Disordered" evidence="1">
    <location>
        <begin position="1104"/>
        <end position="1124"/>
    </location>
</feature>
<feature type="domain" description="Probable ATP-binding protein BrxC winged helix-turn-helix" evidence="2">
    <location>
        <begin position="767"/>
        <end position="831"/>
    </location>
</feature>
<evidence type="ECO:0000313" key="5">
    <source>
        <dbReference type="EMBL" id="SDJ51498.1"/>
    </source>
</evidence>
<dbReference type="Proteomes" id="UP000199093">
    <property type="component" value="Unassembled WGS sequence"/>
</dbReference>
<keyword evidence="6" id="KW-1185">Reference proteome</keyword>
<dbReference type="Pfam" id="PF25791">
    <property type="entry name" value="WHD_BREX_BrxC"/>
    <property type="match status" value="1"/>
</dbReference>
<dbReference type="EMBL" id="FNEJ01000039">
    <property type="protein sequence ID" value="SDJ51498.1"/>
    <property type="molecule type" value="Genomic_DNA"/>
</dbReference>
<dbReference type="InterPro" id="IPR058038">
    <property type="entry name" value="BREX_BrxC_wHTH"/>
</dbReference>
<sequence>MTVPLKDIFLKDINRHIDGVIKADDTESLTVELEEYVVTREVARRLQTFLDAYNEGKSGNGVWISGFFGSGKSHLLKMLALLLENRETGGRTPLSFFEEKFREDLFLLEALRKAARIPSRSVLFNIDQQANAVAKDQADALLSVFVRVFDDMQGYYGQMPHVADFERHLDEDGHLPAFRAAFERISGKTWEVGRRSANMAGRAITDAFTEATGNSVPSGNILKEYREDRTLSIADFADRVSAYIARQEKAAPGFRLNFFVDEVGQYIADNVRLMTNLQTIAESLNTRCRGRAWIVVTAQQEMDTIIGEMNRSNGNDFSKIMGRFDVKLPLNAADVAEVIQERLLLKKPGVMTDLGLLYDDHAENLRTLFEFGDGTQTMRGFRDRDHFIRSYPFHPYQYELFQKAIRTLSDQSAFEGRHTSTGERSMLGAFQEVGRAMMGEPLGALATFDRMFEGVRSVLKASAQHAILSAERQIGEQNPFAVRVLKALFLVKYVDEFKPTARNVGILMRDRLDLDPTRHKREVEAALALLEQESYVQRNGDLYEFLTDEEKDIEQKIKAIGLDASDVTRELSEMLFGEILGGRKAITHEGSGQTFPFTQRIHHALIGREHPLAINLITPYMAPSERGDATLATRSITNNELLIVLREESWLVDELAAYLKTKRYLTRETSTEHREGVTGILRAKGANNDARRRRLLAALRDRISGADLLVRGEKLDLRASDPRARIEAGFQTLVDRVFTSLGMLRGVPYKEADLDRHLEMTDDGQLTEAEAEVLNRIAANRKNALRSTAKGLIEGFEKPPYGWPEAATLCLIGALIGRGRLEASVSGDPLEGDGLRAALLNATVRPNLNLEPVDAFGAADVMALRRLYQDLFGRTPTSSDGKGLGRETGEAIEELARSVEAHLSRDRDYPFVTALTPFRIALAELRGKPASWYVSQLAGKPGDDLASLKEDLYDPIHAFLNGPQREILDEARRVLVAEAANLDFVDAALVDRIRTAAEAADVYRGTKVQGIKADLDRLKSDIRGLVAKERETATADLRALSGQLLASPEFTEASAAAQGEVRSALTALEDRITQERLIPSIRIVLGGFRRDRYPQLISRLIQSKPQPAPAGGFDDASGGPITPPPKVEIVHLADLGVRFDRPLISSEADVEEYLTTMRTAMLGAVKNGKRITP</sequence>
<evidence type="ECO:0000259" key="2">
    <source>
        <dbReference type="Pfam" id="PF25791"/>
    </source>
</evidence>
<dbReference type="InterPro" id="IPR058037">
    <property type="entry name" value="BREX_BrxC_helical"/>
</dbReference>
<gene>
    <name evidence="5" type="ORF">SAMN04487993_103917</name>
</gene>
<proteinExistence type="predicted"/>
<dbReference type="InterPro" id="IPR058036">
    <property type="entry name" value="BREX_BrxC_4th"/>
</dbReference>
<feature type="domain" description="Probable ATP-binding protein BrxC alpha-helical" evidence="3">
    <location>
        <begin position="862"/>
        <end position="976"/>
    </location>
</feature>
<dbReference type="SUPFAM" id="SSF52540">
    <property type="entry name" value="P-loop containing nucleoside triphosphate hydrolases"/>
    <property type="match status" value="2"/>
</dbReference>
<dbReference type="InterPro" id="IPR027417">
    <property type="entry name" value="P-loop_NTPase"/>
</dbReference>
<dbReference type="InterPro" id="IPR047679">
    <property type="entry name" value="BREX_BrxC"/>
</dbReference>
<protein>
    <recommendedName>
        <fullName evidence="7">BREX system P-loop protein BrxC</fullName>
    </recommendedName>
</protein>
<dbReference type="STRING" id="555512.SAMN04487993_103917"/>
<evidence type="ECO:0000259" key="4">
    <source>
        <dbReference type="Pfam" id="PF25796"/>
    </source>
</evidence>
<evidence type="ECO:0000256" key="1">
    <source>
        <dbReference type="SAM" id="MobiDB-lite"/>
    </source>
</evidence>
<organism evidence="5 6">
    <name type="scientific">Salipiger marinus</name>
    <dbReference type="NCBI Taxonomy" id="555512"/>
    <lineage>
        <taxon>Bacteria</taxon>
        <taxon>Pseudomonadati</taxon>
        <taxon>Pseudomonadota</taxon>
        <taxon>Alphaproteobacteria</taxon>
        <taxon>Rhodobacterales</taxon>
        <taxon>Roseobacteraceae</taxon>
        <taxon>Salipiger</taxon>
    </lineage>
</organism>
<evidence type="ECO:0000313" key="6">
    <source>
        <dbReference type="Proteomes" id="UP000199093"/>
    </source>
</evidence>